<evidence type="ECO:0000313" key="3">
    <source>
        <dbReference type="Proteomes" id="UP000614915"/>
    </source>
</evidence>
<proteinExistence type="predicted"/>
<dbReference type="RefSeq" id="WP_196926635.1">
    <property type="nucleotide sequence ID" value="NZ_JADOTX010000001.1"/>
</dbReference>
<reference evidence="2 3" key="1">
    <citation type="submission" date="2020-11" db="EMBL/GenBank/DDBJ databases">
        <title>Sequencing the genomes of 1000 actinobacteria strains.</title>
        <authorList>
            <person name="Klenk H.-P."/>
        </authorList>
    </citation>
    <scope>NUCLEOTIDE SEQUENCE [LARGE SCALE GENOMIC DNA]</scope>
    <source>
        <strain evidence="2 3">DSM 101692</strain>
    </source>
</reference>
<feature type="domain" description="NACHT N-terminal Helical" evidence="1">
    <location>
        <begin position="8"/>
        <end position="174"/>
    </location>
</feature>
<keyword evidence="3" id="KW-1185">Reference proteome</keyword>
<organism evidence="2 3">
    <name type="scientific">Micromonospora ureilytica</name>
    <dbReference type="NCBI Taxonomy" id="709868"/>
    <lineage>
        <taxon>Bacteria</taxon>
        <taxon>Bacillati</taxon>
        <taxon>Actinomycetota</taxon>
        <taxon>Actinomycetes</taxon>
        <taxon>Micromonosporales</taxon>
        <taxon>Micromonosporaceae</taxon>
        <taxon>Micromonospora</taxon>
    </lineage>
</organism>
<name>A0ABS0JEX3_9ACTN</name>
<accession>A0ABS0JEX3</accession>
<protein>
    <recommendedName>
        <fullName evidence="1">NACHT N-terminal Helical domain-containing protein</fullName>
    </recommendedName>
</protein>
<evidence type="ECO:0000259" key="1">
    <source>
        <dbReference type="Pfam" id="PF22733"/>
    </source>
</evidence>
<evidence type="ECO:0000313" key="2">
    <source>
        <dbReference type="EMBL" id="MBG6065615.1"/>
    </source>
</evidence>
<sequence length="534" mass="56474">MPPESRGFAQRVARISLAGLFGGPVAALQEAGGVALDLAFGGAPPDARKRFARVSDRIEAGLVAFARGEGIDAAATVRALENVRQILTEHPLTIADLTGADLDPDRAAAVMRRRAEPALTRLDDTDRRLTGMALDAAVGALAAEAAELPDLTREFQGAVLSRLSAQAAATDELRETQEVLEASAVLHDAAWPWWREQYPPSALLRAQYRIVPFFGRERALEDLVGGLSDGPMTSLRIYTGPGGMGKTRLLLEACARARDNSWRAGFLHPTVERVTARQLDLLAAGAAGVLVAVDYAEIRRGATAALIEAALGCRSRVRIVLLARSAGDWWLELRHAPGPVGDFVNGPAATRHELAPLASDPRSRADIHRQAVVAFGAALDMPGTVLGEPLDSPLYDRVLFIHLHALAAVLGDPAHTQDGLLDFALRREQGFLDRAMRDAGLPQLAGRAVRQAAALVTMAGGAAGPAETVELLRQAPLLGGQPDAALAVVGEVLHCLYPAAAWLAGVQPDLLGEHLVAATLDDDPFLLGAFGAVH</sequence>
<dbReference type="Proteomes" id="UP000614915">
    <property type="component" value="Unassembled WGS sequence"/>
</dbReference>
<gene>
    <name evidence="2" type="ORF">IW248_001902</name>
</gene>
<comment type="caution">
    <text evidence="2">The sequence shown here is derived from an EMBL/GenBank/DDBJ whole genome shotgun (WGS) entry which is preliminary data.</text>
</comment>
<dbReference type="EMBL" id="JADOTX010000001">
    <property type="protein sequence ID" value="MBG6065615.1"/>
    <property type="molecule type" value="Genomic_DNA"/>
</dbReference>
<dbReference type="InterPro" id="IPR054547">
    <property type="entry name" value="NNH1"/>
</dbReference>
<dbReference type="Pfam" id="PF22733">
    <property type="entry name" value="NNH1"/>
    <property type="match status" value="1"/>
</dbReference>